<evidence type="ECO:0000313" key="7">
    <source>
        <dbReference type="Proteomes" id="UP000004622"/>
    </source>
</evidence>
<dbReference type="PANTHER" id="PTHR30055">
    <property type="entry name" value="HTH-TYPE TRANSCRIPTIONAL REGULATOR RUTR"/>
    <property type="match status" value="1"/>
</dbReference>
<feature type="DNA-binding region" description="H-T-H motif" evidence="4">
    <location>
        <begin position="33"/>
        <end position="52"/>
    </location>
</feature>
<evidence type="ECO:0000256" key="4">
    <source>
        <dbReference type="PROSITE-ProRule" id="PRU00335"/>
    </source>
</evidence>
<evidence type="ECO:0000313" key="6">
    <source>
        <dbReference type="EMBL" id="EIM73554.1"/>
    </source>
</evidence>
<sequence length="216" mass="23741">MSNGADKRKHRSRQIILTAAEAVFLKHGYLGASMDEVADQAGVSKQTVYAHFRSKETLFREVVVAMTGGAAETLREDDEEPLDDRPVGDFLIEVATQQLSVVLTPRLMQLRRMVIGEVDRFPDLGAALYENGPAKSIARLARAFAHYKELDQLSTPDPIVAATYFNWILMGAHTNAAMLLGDTALPGGKERRAHAQESVRIFLCAYGTQQNPKGKG</sequence>
<feature type="domain" description="HTH tetR-type" evidence="5">
    <location>
        <begin position="10"/>
        <end position="70"/>
    </location>
</feature>
<dbReference type="Gene3D" id="1.10.357.10">
    <property type="entry name" value="Tetracycline Repressor, domain 2"/>
    <property type="match status" value="1"/>
</dbReference>
<dbReference type="Pfam" id="PF14246">
    <property type="entry name" value="TetR_C_7"/>
    <property type="match status" value="1"/>
</dbReference>
<comment type="caution">
    <text evidence="6">The sequence shown here is derived from an EMBL/GenBank/DDBJ whole genome shotgun (WGS) entry which is preliminary data.</text>
</comment>
<dbReference type="PROSITE" id="PS50977">
    <property type="entry name" value="HTH_TETR_2"/>
    <property type="match status" value="1"/>
</dbReference>
<evidence type="ECO:0000256" key="3">
    <source>
        <dbReference type="ARBA" id="ARBA00023163"/>
    </source>
</evidence>
<accession>I5BVF2</accession>
<dbReference type="InterPro" id="IPR001647">
    <property type="entry name" value="HTH_TetR"/>
</dbReference>
<dbReference type="InterPro" id="IPR050109">
    <property type="entry name" value="HTH-type_TetR-like_transc_reg"/>
</dbReference>
<organism evidence="6 7">
    <name type="scientific">Nitratireductor aquibiodomus RA22</name>
    <dbReference type="NCBI Taxonomy" id="1189611"/>
    <lineage>
        <taxon>Bacteria</taxon>
        <taxon>Pseudomonadati</taxon>
        <taxon>Pseudomonadota</taxon>
        <taxon>Alphaproteobacteria</taxon>
        <taxon>Hyphomicrobiales</taxon>
        <taxon>Phyllobacteriaceae</taxon>
        <taxon>Nitratireductor</taxon>
    </lineage>
</organism>
<dbReference type="PATRIC" id="fig|1189611.3.peg.3093"/>
<dbReference type="RefSeq" id="WP_007009403.1">
    <property type="nucleotide sequence ID" value="NZ_AJXZ01000038.1"/>
</dbReference>
<dbReference type="OrthoDB" id="5292901at2"/>
<dbReference type="InterPro" id="IPR039536">
    <property type="entry name" value="TetR_C_Proteobacteria"/>
</dbReference>
<dbReference type="SUPFAM" id="SSF46689">
    <property type="entry name" value="Homeodomain-like"/>
    <property type="match status" value="1"/>
</dbReference>
<keyword evidence="2 4" id="KW-0238">DNA-binding</keyword>
<protein>
    <submittedName>
        <fullName evidence="6">TetR family transcriptional regulator</fullName>
    </submittedName>
</protein>
<dbReference type="InterPro" id="IPR009057">
    <property type="entry name" value="Homeodomain-like_sf"/>
</dbReference>
<reference evidence="6 7" key="1">
    <citation type="journal article" date="2012" name="J. Bacteriol.">
        <title>Genome Sequence of Nitratireductor aquibiodomus Strain RA22.</title>
        <authorList>
            <person name="Singh A."/>
            <person name="Jangir P.K."/>
            <person name="Kumari C."/>
            <person name="Sharma R."/>
        </authorList>
    </citation>
    <scope>NUCLEOTIDE SEQUENCE [LARGE SCALE GENOMIC DNA]</scope>
    <source>
        <strain evidence="6 7">RA22</strain>
    </source>
</reference>
<dbReference type="Pfam" id="PF00440">
    <property type="entry name" value="TetR_N"/>
    <property type="match status" value="1"/>
</dbReference>
<dbReference type="PRINTS" id="PR00455">
    <property type="entry name" value="HTHTETR"/>
</dbReference>
<evidence type="ECO:0000259" key="5">
    <source>
        <dbReference type="PROSITE" id="PS50977"/>
    </source>
</evidence>
<keyword evidence="3" id="KW-0804">Transcription</keyword>
<dbReference type="PANTHER" id="PTHR30055:SF146">
    <property type="entry name" value="HTH-TYPE TRANSCRIPTIONAL DUAL REGULATOR CECR"/>
    <property type="match status" value="1"/>
</dbReference>
<dbReference type="AlphaFoldDB" id="I5BVF2"/>
<dbReference type="EMBL" id="AJXZ01000038">
    <property type="protein sequence ID" value="EIM73554.1"/>
    <property type="molecule type" value="Genomic_DNA"/>
</dbReference>
<proteinExistence type="predicted"/>
<gene>
    <name evidence="6" type="ORF">A33O_15306</name>
</gene>
<keyword evidence="1" id="KW-0805">Transcription regulation</keyword>
<dbReference type="GO" id="GO:0000976">
    <property type="term" value="F:transcription cis-regulatory region binding"/>
    <property type="evidence" value="ECO:0007669"/>
    <property type="project" value="TreeGrafter"/>
</dbReference>
<dbReference type="GO" id="GO:0003700">
    <property type="term" value="F:DNA-binding transcription factor activity"/>
    <property type="evidence" value="ECO:0007669"/>
    <property type="project" value="TreeGrafter"/>
</dbReference>
<evidence type="ECO:0000256" key="1">
    <source>
        <dbReference type="ARBA" id="ARBA00023015"/>
    </source>
</evidence>
<name>I5BVF2_9HYPH</name>
<dbReference type="FunFam" id="1.10.10.60:FF:000141">
    <property type="entry name" value="TetR family transcriptional regulator"/>
    <property type="match status" value="1"/>
</dbReference>
<dbReference type="Proteomes" id="UP000004622">
    <property type="component" value="Unassembled WGS sequence"/>
</dbReference>
<evidence type="ECO:0000256" key="2">
    <source>
        <dbReference type="ARBA" id="ARBA00023125"/>
    </source>
</evidence>